<feature type="binding site" evidence="15">
    <location>
        <position position="507"/>
    </location>
    <ligand>
        <name>L-glutamate</name>
        <dbReference type="ChEBI" id="CHEBI:29985"/>
    </ligand>
</feature>
<feature type="disulfide bond" evidence="17">
    <location>
        <begin position="741"/>
        <end position="798"/>
    </location>
</feature>
<evidence type="ECO:0000256" key="1">
    <source>
        <dbReference type="ARBA" id="ARBA00008685"/>
    </source>
</evidence>
<evidence type="ECO:0000256" key="14">
    <source>
        <dbReference type="ARBA" id="ARBA00034104"/>
    </source>
</evidence>
<dbReference type="Proteomes" id="UP001627154">
    <property type="component" value="Unassembled WGS sequence"/>
</dbReference>
<dbReference type="InterPro" id="IPR001828">
    <property type="entry name" value="ANF_lig-bd_rcpt"/>
</dbReference>
<dbReference type="EMBL" id="JBJJXI010000030">
    <property type="protein sequence ID" value="KAL3403514.1"/>
    <property type="molecule type" value="Genomic_DNA"/>
</dbReference>
<evidence type="ECO:0000256" key="19">
    <source>
        <dbReference type="SAM" id="Phobius"/>
    </source>
</evidence>
<feature type="domain" description="Ionotropic glutamate receptor L-glutamate and glycine-binding" evidence="21">
    <location>
        <begin position="428"/>
        <end position="496"/>
    </location>
</feature>
<dbReference type="Pfam" id="PF00060">
    <property type="entry name" value="Lig_chan"/>
    <property type="match status" value="1"/>
</dbReference>
<dbReference type="PANTHER" id="PTHR18966">
    <property type="entry name" value="IONOTROPIC GLUTAMATE RECEPTOR"/>
    <property type="match status" value="1"/>
</dbReference>
<feature type="transmembrane region" description="Helical" evidence="19">
    <location>
        <begin position="12"/>
        <end position="31"/>
    </location>
</feature>
<comment type="similarity">
    <text evidence="1">Belongs to the glutamate-gated ion channel (TC 1.A.10.1) family.</text>
</comment>
<evidence type="ECO:0000259" key="20">
    <source>
        <dbReference type="SMART" id="SM00079"/>
    </source>
</evidence>
<protein>
    <recommendedName>
        <fullName evidence="24">Ionotropic glutamate receptor C-terminal domain-containing protein</fullName>
    </recommendedName>
</protein>
<keyword evidence="7" id="KW-0406">Ion transport</keyword>
<keyword evidence="9" id="KW-0675">Receptor</keyword>
<dbReference type="GO" id="GO:0045211">
    <property type="term" value="C:postsynaptic membrane"/>
    <property type="evidence" value="ECO:0007669"/>
    <property type="project" value="UniProtKB-SubCell"/>
</dbReference>
<accession>A0ABD2XF79</accession>
<dbReference type="InterPro" id="IPR019594">
    <property type="entry name" value="Glu/Gly-bd"/>
</dbReference>
<evidence type="ECO:0000256" key="12">
    <source>
        <dbReference type="ARBA" id="ARBA00023286"/>
    </source>
</evidence>
<dbReference type="SUPFAM" id="SSF53822">
    <property type="entry name" value="Periplasmic binding protein-like I"/>
    <property type="match status" value="1"/>
</dbReference>
<reference evidence="22 23" key="1">
    <citation type="journal article" date="2024" name="bioRxiv">
        <title>A reference genome for Trichogramma kaykai: A tiny desert-dwelling parasitoid wasp with competing sex-ratio distorters.</title>
        <authorList>
            <person name="Culotta J."/>
            <person name="Lindsey A.R."/>
        </authorList>
    </citation>
    <scope>NUCLEOTIDE SEQUENCE [LARGE SCALE GENOMIC DNA]</scope>
    <source>
        <strain evidence="22 23">KSX58</strain>
    </source>
</reference>
<feature type="binding site" evidence="15">
    <location>
        <position position="512"/>
    </location>
    <ligand>
        <name>L-glutamate</name>
        <dbReference type="ChEBI" id="CHEBI:29985"/>
    </ligand>
</feature>
<proteinExistence type="inferred from homology"/>
<evidence type="ECO:0000259" key="21">
    <source>
        <dbReference type="SMART" id="SM00918"/>
    </source>
</evidence>
<feature type="region of interest" description="Disordered" evidence="18">
    <location>
        <begin position="876"/>
        <end position="895"/>
    </location>
</feature>
<dbReference type="Gene3D" id="1.10.287.70">
    <property type="match status" value="1"/>
</dbReference>
<keyword evidence="13" id="KW-0407">Ion channel</keyword>
<evidence type="ECO:0000256" key="6">
    <source>
        <dbReference type="ARBA" id="ARBA00023018"/>
    </source>
</evidence>
<feature type="site" description="Interaction with the cone snail toxin Con-ikot-ikot" evidence="16">
    <location>
        <position position="684"/>
    </location>
</feature>
<dbReference type="Gene3D" id="3.40.50.2300">
    <property type="match status" value="2"/>
</dbReference>
<dbReference type="Pfam" id="PF10613">
    <property type="entry name" value="Lig_chan-Glu_bd"/>
    <property type="match status" value="1"/>
</dbReference>
<keyword evidence="23" id="KW-1185">Reference proteome</keyword>
<evidence type="ECO:0000256" key="15">
    <source>
        <dbReference type="PIRSR" id="PIRSR601508-1"/>
    </source>
</evidence>
<name>A0ABD2XF79_9HYME</name>
<gene>
    <name evidence="22" type="ORF">TKK_003787</name>
</gene>
<evidence type="ECO:0000256" key="4">
    <source>
        <dbReference type="ARBA" id="ARBA00022692"/>
    </source>
</evidence>
<evidence type="ECO:0000256" key="17">
    <source>
        <dbReference type="PIRSR" id="PIRSR601508-3"/>
    </source>
</evidence>
<keyword evidence="2" id="KW-0813">Transport</keyword>
<dbReference type="SMART" id="SM00918">
    <property type="entry name" value="Lig_chan-Glu_bd"/>
    <property type="match status" value="1"/>
</dbReference>
<evidence type="ECO:0000256" key="10">
    <source>
        <dbReference type="ARBA" id="ARBA00023180"/>
    </source>
</evidence>
<keyword evidence="5 19" id="KW-1133">Transmembrane helix</keyword>
<feature type="transmembrane region" description="Helical" evidence="19">
    <location>
        <begin position="818"/>
        <end position="840"/>
    </location>
</feature>
<dbReference type="InterPro" id="IPR015683">
    <property type="entry name" value="Ionotropic_Glu_rcpt"/>
</dbReference>
<feature type="binding site" evidence="15">
    <location>
        <position position="679"/>
    </location>
    <ligand>
        <name>L-glutamate</name>
        <dbReference type="ChEBI" id="CHEBI:29985"/>
    </ligand>
</feature>
<dbReference type="FunFam" id="1.10.287.70:FF:000010">
    <property type="entry name" value="Putative glutamate receptor ionotropic kainate 1"/>
    <property type="match status" value="1"/>
</dbReference>
<dbReference type="Pfam" id="PF01094">
    <property type="entry name" value="ANF_receptor"/>
    <property type="match status" value="1"/>
</dbReference>
<feature type="binding site" evidence="15">
    <location>
        <position position="678"/>
    </location>
    <ligand>
        <name>L-glutamate</name>
        <dbReference type="ChEBI" id="CHEBI:29985"/>
    </ligand>
</feature>
<dbReference type="FunFam" id="3.40.190.10:FF:000178">
    <property type="entry name" value="Glutamate receptor subunit"/>
    <property type="match status" value="1"/>
</dbReference>
<keyword evidence="11" id="KW-0628">Postsynaptic cell membrane</keyword>
<keyword evidence="4 19" id="KW-0812">Transmembrane</keyword>
<feature type="transmembrane region" description="Helical" evidence="19">
    <location>
        <begin position="628"/>
        <end position="651"/>
    </location>
</feature>
<evidence type="ECO:0000256" key="8">
    <source>
        <dbReference type="ARBA" id="ARBA00023136"/>
    </source>
</evidence>
<dbReference type="InterPro" id="IPR001320">
    <property type="entry name" value="Iontro_rcpt_C"/>
</dbReference>
<evidence type="ECO:0008006" key="24">
    <source>
        <dbReference type="Google" id="ProtNLM"/>
    </source>
</evidence>
<dbReference type="SUPFAM" id="SSF53850">
    <property type="entry name" value="Periplasmic binding protein-like II"/>
    <property type="match status" value="1"/>
</dbReference>
<evidence type="ECO:0000256" key="16">
    <source>
        <dbReference type="PIRSR" id="PIRSR601508-2"/>
    </source>
</evidence>
<keyword evidence="3" id="KW-1003">Cell membrane</keyword>
<evidence type="ECO:0000256" key="2">
    <source>
        <dbReference type="ARBA" id="ARBA00022448"/>
    </source>
</evidence>
<dbReference type="InterPro" id="IPR001508">
    <property type="entry name" value="Iono_Glu_rcpt_met"/>
</dbReference>
<feature type="site" description="Crucial to convey clamshell closure to channel opening" evidence="16">
    <location>
        <position position="657"/>
    </location>
</feature>
<evidence type="ECO:0000313" key="23">
    <source>
        <dbReference type="Proteomes" id="UP001627154"/>
    </source>
</evidence>
<evidence type="ECO:0000256" key="18">
    <source>
        <dbReference type="SAM" id="MobiDB-lite"/>
    </source>
</evidence>
<evidence type="ECO:0000256" key="9">
    <source>
        <dbReference type="ARBA" id="ARBA00023170"/>
    </source>
</evidence>
<keyword evidence="17" id="KW-1015">Disulfide bond</keyword>
<keyword evidence="10" id="KW-0325">Glycoprotein</keyword>
<dbReference type="PRINTS" id="PR00177">
    <property type="entry name" value="NMDARECEPTOR"/>
</dbReference>
<feature type="transmembrane region" description="Helical" evidence="19">
    <location>
        <begin position="552"/>
        <end position="569"/>
    </location>
</feature>
<evidence type="ECO:0000313" key="22">
    <source>
        <dbReference type="EMBL" id="KAL3403514.1"/>
    </source>
</evidence>
<organism evidence="22 23">
    <name type="scientific">Trichogramma kaykai</name>
    <dbReference type="NCBI Taxonomy" id="54128"/>
    <lineage>
        <taxon>Eukaryota</taxon>
        <taxon>Metazoa</taxon>
        <taxon>Ecdysozoa</taxon>
        <taxon>Arthropoda</taxon>
        <taxon>Hexapoda</taxon>
        <taxon>Insecta</taxon>
        <taxon>Pterygota</taxon>
        <taxon>Neoptera</taxon>
        <taxon>Endopterygota</taxon>
        <taxon>Hymenoptera</taxon>
        <taxon>Apocrita</taxon>
        <taxon>Proctotrupomorpha</taxon>
        <taxon>Chalcidoidea</taxon>
        <taxon>Trichogrammatidae</taxon>
        <taxon>Trichogramma</taxon>
    </lineage>
</organism>
<dbReference type="Gene3D" id="3.40.190.10">
    <property type="entry name" value="Periplasmic binding protein-like II"/>
    <property type="match status" value="1"/>
</dbReference>
<keyword evidence="6" id="KW-0770">Synapse</keyword>
<comment type="subcellular location">
    <subcellularLocation>
        <location evidence="14">Postsynaptic cell membrane</location>
        <topology evidence="14">Multi-pass membrane protein</topology>
    </subcellularLocation>
</comment>
<evidence type="ECO:0000256" key="13">
    <source>
        <dbReference type="ARBA" id="ARBA00023303"/>
    </source>
</evidence>
<evidence type="ECO:0000256" key="11">
    <source>
        <dbReference type="ARBA" id="ARBA00023257"/>
    </source>
</evidence>
<dbReference type="SMART" id="SM00079">
    <property type="entry name" value="PBPe"/>
    <property type="match status" value="1"/>
</dbReference>
<sequence>MASAPRTAKIWRIVFFVSVFLIPFISSEYYVQEIPIGVIFHKGDDELEQAFDEALQDLENEQNHYFKLKPIKKVNVEHDGYLTGKIVCELMQEGIAAIFGPKFHLTREIVSNIVSQFDIPHIEFSYRSRETDETPHPSINVYPGRIEFQKAIAEVVKQMTWQSYTYIYQTVDTISRIHDTLALRGRGDYPITIRELPPLHSIKKMTEKEITYTYESLVKKIQVSSQSSLLIDIESENLGTLLNTMNKMGVMSDYFMSFIVNLDSSLEDMNLYISKSSVANITQFKFIQDESKKISVEAALLYDSVFAFNDALINLYQDMSFSKRNVDLRPKSLSCYGKNKYKFGQNITSYFLKKTRLGRKTGLMTFNEIGDREFEFDILNVQAGRKTTVGQWKNGELVLHRNEKEINDTLSEAAKSKIFRVTTRVGPPYVTPVDDETPRGRVIGDRKFEGYCIDLIAKIEEFLGIRCEFQIVPDGNYGSLNPQTKQWNGLIKQLLEHKADLAICDLTITSERQSAVDFTAPFLNLGISIIFSKPEKVVPELFSFMSPLSIEVWMYMATAYLIVSLMLFLQARIAPGEWVNPHPCNPDPEELENNFTLMNSFWLTMGSLMQQGSDVLPRTPSIRMLTGMWYFFVLIMVSSYTANLAAFLTAVKMEDSINDVEDLAKQTKISYGALKDGSTYSFFKNSNTSLYQRIFNTMADAKPSVFTKTNDEGVDRVIKGKRKYAFFMESTSIEYQIERHCELQMVGNLLDNKGYGIAMPPNSPYRTMISTAILHLQEKGELQQLKQKWWKDMGGGKCDDASDEPANSNELGMPHVGGVFLVLMFGALISFGIAIAEFLWNVRKVAVDEKLTPWEAFVAEFKFVINIKAITKPVRTEKSSSKSTSFQTTELNRLDHMHESNPSSIHTLAMNERTNNLHNNRQHSSDS</sequence>
<feature type="domain" description="Ionotropic glutamate receptor C-terminal" evidence="20">
    <location>
        <begin position="418"/>
        <end position="792"/>
    </location>
</feature>
<evidence type="ECO:0000256" key="7">
    <source>
        <dbReference type="ARBA" id="ARBA00023065"/>
    </source>
</evidence>
<feature type="binding site" evidence="15">
    <location>
        <position position="729"/>
    </location>
    <ligand>
        <name>L-glutamate</name>
        <dbReference type="ChEBI" id="CHEBI:29985"/>
    </ligand>
</feature>
<comment type="caution">
    <text evidence="22">The sequence shown here is derived from an EMBL/GenBank/DDBJ whole genome shotgun (WGS) entry which is preliminary data.</text>
</comment>
<keyword evidence="12" id="KW-1071">Ligand-gated ion channel</keyword>
<keyword evidence="8 19" id="KW-0472">Membrane</keyword>
<dbReference type="FunFam" id="3.40.190.10:FF:000061">
    <property type="entry name" value="Glutamate receptor, ionotropic kainate"/>
    <property type="match status" value="1"/>
</dbReference>
<feature type="compositionally biased region" description="Low complexity" evidence="18">
    <location>
        <begin position="881"/>
        <end position="890"/>
    </location>
</feature>
<dbReference type="AlphaFoldDB" id="A0ABD2XF79"/>
<dbReference type="InterPro" id="IPR028082">
    <property type="entry name" value="Peripla_BP_I"/>
</dbReference>
<evidence type="ECO:0000256" key="5">
    <source>
        <dbReference type="ARBA" id="ARBA00022989"/>
    </source>
</evidence>
<evidence type="ECO:0000256" key="3">
    <source>
        <dbReference type="ARBA" id="ARBA00022475"/>
    </source>
</evidence>
<dbReference type="GO" id="GO:0034220">
    <property type="term" value="P:monoatomic ion transmembrane transport"/>
    <property type="evidence" value="ECO:0007669"/>
    <property type="project" value="UniProtKB-KW"/>
</dbReference>